<dbReference type="AlphaFoldDB" id="X1JJT5"/>
<protein>
    <submittedName>
        <fullName evidence="1">Uncharacterized protein</fullName>
    </submittedName>
</protein>
<gene>
    <name evidence="1" type="ORF">S03H2_57079</name>
</gene>
<accession>X1JJT5</accession>
<dbReference type="EMBL" id="BARU01036562">
    <property type="protein sequence ID" value="GAH78539.1"/>
    <property type="molecule type" value="Genomic_DNA"/>
</dbReference>
<organism evidence="1">
    <name type="scientific">marine sediment metagenome</name>
    <dbReference type="NCBI Taxonomy" id="412755"/>
    <lineage>
        <taxon>unclassified sequences</taxon>
        <taxon>metagenomes</taxon>
        <taxon>ecological metagenomes</taxon>
    </lineage>
</organism>
<reference evidence="1" key="1">
    <citation type="journal article" date="2014" name="Front. Microbiol.">
        <title>High frequency of phylogenetically diverse reductive dehalogenase-homologous genes in deep subseafloor sedimentary metagenomes.</title>
        <authorList>
            <person name="Kawai M."/>
            <person name="Futagami T."/>
            <person name="Toyoda A."/>
            <person name="Takaki Y."/>
            <person name="Nishi S."/>
            <person name="Hori S."/>
            <person name="Arai W."/>
            <person name="Tsubouchi T."/>
            <person name="Morono Y."/>
            <person name="Uchiyama I."/>
            <person name="Ito T."/>
            <person name="Fujiyama A."/>
            <person name="Inagaki F."/>
            <person name="Takami H."/>
        </authorList>
    </citation>
    <scope>NUCLEOTIDE SEQUENCE</scope>
    <source>
        <strain evidence="1">Expedition CK06-06</strain>
    </source>
</reference>
<name>X1JJT5_9ZZZZ</name>
<sequence length="121" mass="13362">MPEQLYKSFSVTGIENKTVLDSGLSSTTAEPKKLVSVLLKVSGHIDNEIVGFLERESKLEIPDYLVITDEASGTDMFRSTNRKIEIPIDKEIPVGQTWKIGLKCGATLKVLKGSYRYEIGG</sequence>
<comment type="caution">
    <text evidence="1">The sequence shown here is derived from an EMBL/GenBank/DDBJ whole genome shotgun (WGS) entry which is preliminary data.</text>
</comment>
<proteinExistence type="predicted"/>
<evidence type="ECO:0000313" key="1">
    <source>
        <dbReference type="EMBL" id="GAH78539.1"/>
    </source>
</evidence>